<dbReference type="CDD" id="cd04301">
    <property type="entry name" value="NAT_SF"/>
    <property type="match status" value="1"/>
</dbReference>
<protein>
    <recommendedName>
        <fullName evidence="5">MYND-type domain-containing protein</fullName>
    </recommendedName>
</protein>
<dbReference type="Gene3D" id="3.40.630.30">
    <property type="match status" value="1"/>
</dbReference>
<dbReference type="EMBL" id="JARKIB010000036">
    <property type="protein sequence ID" value="KAJ7760943.1"/>
    <property type="molecule type" value="Genomic_DNA"/>
</dbReference>
<dbReference type="InterPro" id="IPR002893">
    <property type="entry name" value="Znf_MYND"/>
</dbReference>
<comment type="caution">
    <text evidence="6">The sequence shown here is derived from an EMBL/GenBank/DDBJ whole genome shotgun (WGS) entry which is preliminary data.</text>
</comment>
<evidence type="ECO:0000256" key="2">
    <source>
        <dbReference type="ARBA" id="ARBA00022771"/>
    </source>
</evidence>
<dbReference type="Proteomes" id="UP001215598">
    <property type="component" value="Unassembled WGS sequence"/>
</dbReference>
<evidence type="ECO:0000313" key="6">
    <source>
        <dbReference type="EMBL" id="KAJ7760943.1"/>
    </source>
</evidence>
<organism evidence="6 7">
    <name type="scientific">Mycena metata</name>
    <dbReference type="NCBI Taxonomy" id="1033252"/>
    <lineage>
        <taxon>Eukaryota</taxon>
        <taxon>Fungi</taxon>
        <taxon>Dikarya</taxon>
        <taxon>Basidiomycota</taxon>
        <taxon>Agaricomycotina</taxon>
        <taxon>Agaricomycetes</taxon>
        <taxon>Agaricomycetidae</taxon>
        <taxon>Agaricales</taxon>
        <taxon>Marasmiineae</taxon>
        <taxon>Mycenaceae</taxon>
        <taxon>Mycena</taxon>
    </lineage>
</organism>
<reference evidence="6" key="1">
    <citation type="submission" date="2023-03" db="EMBL/GenBank/DDBJ databases">
        <title>Massive genome expansion in bonnet fungi (Mycena s.s.) driven by repeated elements and novel gene families across ecological guilds.</title>
        <authorList>
            <consortium name="Lawrence Berkeley National Laboratory"/>
            <person name="Harder C.B."/>
            <person name="Miyauchi S."/>
            <person name="Viragh M."/>
            <person name="Kuo A."/>
            <person name="Thoen E."/>
            <person name="Andreopoulos B."/>
            <person name="Lu D."/>
            <person name="Skrede I."/>
            <person name="Drula E."/>
            <person name="Henrissat B."/>
            <person name="Morin E."/>
            <person name="Kohler A."/>
            <person name="Barry K."/>
            <person name="LaButti K."/>
            <person name="Morin E."/>
            <person name="Salamov A."/>
            <person name="Lipzen A."/>
            <person name="Mereny Z."/>
            <person name="Hegedus B."/>
            <person name="Baldrian P."/>
            <person name="Stursova M."/>
            <person name="Weitz H."/>
            <person name="Taylor A."/>
            <person name="Grigoriev I.V."/>
            <person name="Nagy L.G."/>
            <person name="Martin F."/>
            <person name="Kauserud H."/>
        </authorList>
    </citation>
    <scope>NUCLEOTIDE SEQUENCE</scope>
    <source>
        <strain evidence="6">CBHHK182m</strain>
    </source>
</reference>
<keyword evidence="7" id="KW-1185">Reference proteome</keyword>
<sequence>MDLKCDNLDCPGASASPGVALQTLLVCSGCSAVHYCSKECQKACWKAHKQACRMHPASLAGLRLRVVPEVEDYYLDEESDDGENEYSAQKIIDLKIEKTTAKETIEVGTIKIQVIDIPMTNRNGGFFECVDEYSHELGKLALNFNARGRLRPNQGCWQPQDFRNNRYLVYLEELIIDPAWRGKGLGTWALPKLFDLEALHGSQYIFAWPTVLGNLDEQAAWTIKRDRIIRFFQKAGFRRLINSDFFCVAKNASHRSRAIPIEEDAPFKELPPPTTEEEAMRRFMANN</sequence>
<evidence type="ECO:0000259" key="5">
    <source>
        <dbReference type="PROSITE" id="PS50865"/>
    </source>
</evidence>
<dbReference type="GO" id="GO:0008270">
    <property type="term" value="F:zinc ion binding"/>
    <property type="evidence" value="ECO:0007669"/>
    <property type="project" value="UniProtKB-KW"/>
</dbReference>
<feature type="domain" description="MYND-type" evidence="5">
    <location>
        <begin position="7"/>
        <end position="52"/>
    </location>
</feature>
<accession>A0AAD7JCY2</accession>
<dbReference type="SUPFAM" id="SSF55729">
    <property type="entry name" value="Acyl-CoA N-acyltransferases (Nat)"/>
    <property type="match status" value="1"/>
</dbReference>
<evidence type="ECO:0000256" key="3">
    <source>
        <dbReference type="ARBA" id="ARBA00022833"/>
    </source>
</evidence>
<keyword evidence="3" id="KW-0862">Zinc</keyword>
<dbReference type="SUPFAM" id="SSF144232">
    <property type="entry name" value="HIT/MYND zinc finger-like"/>
    <property type="match status" value="1"/>
</dbReference>
<dbReference type="InterPro" id="IPR016181">
    <property type="entry name" value="Acyl_CoA_acyltransferase"/>
</dbReference>
<gene>
    <name evidence="6" type="ORF">B0H16DRAFT_1884395</name>
</gene>
<evidence type="ECO:0000256" key="4">
    <source>
        <dbReference type="PROSITE-ProRule" id="PRU00134"/>
    </source>
</evidence>
<dbReference type="Pfam" id="PF01753">
    <property type="entry name" value="zf-MYND"/>
    <property type="match status" value="1"/>
</dbReference>
<dbReference type="AlphaFoldDB" id="A0AAD7JCY2"/>
<evidence type="ECO:0000256" key="1">
    <source>
        <dbReference type="ARBA" id="ARBA00022723"/>
    </source>
</evidence>
<dbReference type="PROSITE" id="PS50865">
    <property type="entry name" value="ZF_MYND_2"/>
    <property type="match status" value="1"/>
</dbReference>
<name>A0AAD7JCY2_9AGAR</name>
<proteinExistence type="predicted"/>
<keyword evidence="2 4" id="KW-0863">Zinc-finger</keyword>
<keyword evidence="1" id="KW-0479">Metal-binding</keyword>
<dbReference type="Gene3D" id="6.10.140.2220">
    <property type="match status" value="1"/>
</dbReference>
<evidence type="ECO:0000313" key="7">
    <source>
        <dbReference type="Proteomes" id="UP001215598"/>
    </source>
</evidence>